<accession>A0A3R8L2P4</accession>
<dbReference type="EMBL" id="RHJS01000002">
    <property type="protein sequence ID" value="RRK33755.1"/>
    <property type="molecule type" value="Genomic_DNA"/>
</dbReference>
<organism evidence="1 2">
    <name type="scientific">Schaedlerella arabinosiphila</name>
    <dbReference type="NCBI Taxonomy" id="2044587"/>
    <lineage>
        <taxon>Bacteria</taxon>
        <taxon>Bacillati</taxon>
        <taxon>Bacillota</taxon>
        <taxon>Clostridia</taxon>
        <taxon>Lachnospirales</taxon>
        <taxon>Lachnospiraceae</taxon>
        <taxon>Schaedlerella</taxon>
    </lineage>
</organism>
<keyword evidence="2" id="KW-1185">Reference proteome</keyword>
<comment type="caution">
    <text evidence="1">The sequence shown here is derived from an EMBL/GenBank/DDBJ whole genome shotgun (WGS) entry which is preliminary data.</text>
</comment>
<name>A0A3R8L2P4_9FIRM</name>
<dbReference type="Proteomes" id="UP000274920">
    <property type="component" value="Unassembled WGS sequence"/>
</dbReference>
<sequence length="472" mass="53477">MSNILKVTTPVVGYDNNAVNNKQTPTQQTQDLSIKNQVDPGRVVRADGRTDSDGQQGKGISYESNFGNFVQSLRELPNLQEVMTRMLFGGMANMVESGIGKGTAADIQALFQMLQMNPDELNGFLKDAMAGANRLQGPLFDVLRQIMSETNSMDLKAGILDMLRRYNDMSSGKHLQQTIQDLLEQIEGRMFRNNRQELQQLASRLRPYSMEGNASNVQLLKEQIIPYLGSYISQTKDLGKIRDLISLLALNTSRLENGNVDKVAQSFQRLMDFPSFQKYFQGMSAAQFKDMLLNVDYEKAAGKMDWTDKLLNIMQAGVRGEAGLENKEDFVNMMRSMLINESVYMPVMHVMLPVILNGVPMYSEIWVDPDEESGNPGSNERGIKLLIKFDLKDVGFFDMMMYYEKGKMDMLIHYPEELAGHESDIRDNIRKIMNRNHLEVEYLAVEQGQVPIKVSAAFPKIFERRNAVNVTI</sequence>
<reference evidence="1" key="1">
    <citation type="submission" date="2018-10" db="EMBL/GenBank/DDBJ databases">
        <title>Schaedlerella arabinophila gen. nov. sp. nov., isolated from the mouse intestinal tract and comparative analysis with the genome of the closely related altered Schaedler flora strain ASF502.</title>
        <authorList>
            <person name="Miyake S."/>
            <person name="Soh M."/>
            <person name="Seedorf H."/>
        </authorList>
    </citation>
    <scope>NUCLEOTIDE SEQUENCE [LARGE SCALE GENOMIC DNA]</scope>
    <source>
        <strain evidence="1">DSM 106076</strain>
    </source>
</reference>
<evidence type="ECO:0000313" key="1">
    <source>
        <dbReference type="EMBL" id="RRK33755.1"/>
    </source>
</evidence>
<evidence type="ECO:0000313" key="2">
    <source>
        <dbReference type="Proteomes" id="UP000274920"/>
    </source>
</evidence>
<gene>
    <name evidence="1" type="ORF">EBB54_22115</name>
</gene>
<proteinExistence type="predicted"/>
<protein>
    <submittedName>
        <fullName evidence="1">Uncharacterized protein</fullName>
    </submittedName>
</protein>
<dbReference type="AlphaFoldDB" id="A0A3R8L2P4"/>
<dbReference type="RefSeq" id="WP_125128969.1">
    <property type="nucleotide sequence ID" value="NZ_CASCYM010000030.1"/>
</dbReference>